<dbReference type="GeneID" id="109428737"/>
<reference evidence="10" key="1">
    <citation type="journal article" date="2015" name="Proc. Natl. Acad. Sci. U.S.A.">
        <title>Genome sequence of the Asian Tiger mosquito, Aedes albopictus, reveals insights into its biology, genetics, and evolution.</title>
        <authorList>
            <person name="Chen X.G."/>
            <person name="Jiang X."/>
            <person name="Gu J."/>
            <person name="Xu M."/>
            <person name="Wu Y."/>
            <person name="Deng Y."/>
            <person name="Zhang C."/>
            <person name="Bonizzoni M."/>
            <person name="Dermauw W."/>
            <person name="Vontas J."/>
            <person name="Armbruster P."/>
            <person name="Huang X."/>
            <person name="Yang Y."/>
            <person name="Zhang H."/>
            <person name="He W."/>
            <person name="Peng H."/>
            <person name="Liu Y."/>
            <person name="Wu K."/>
            <person name="Chen J."/>
            <person name="Lirakis M."/>
            <person name="Topalis P."/>
            <person name="Van Leeuwen T."/>
            <person name="Hall A.B."/>
            <person name="Jiang X."/>
            <person name="Thorpe C."/>
            <person name="Mueller R.L."/>
            <person name="Sun C."/>
            <person name="Waterhouse R.M."/>
            <person name="Yan G."/>
            <person name="Tu Z.J."/>
            <person name="Fang X."/>
            <person name="James A.A."/>
        </authorList>
    </citation>
    <scope>NUCLEOTIDE SEQUENCE [LARGE SCALE GENOMIC DNA]</scope>
    <source>
        <strain evidence="10">Foshan</strain>
    </source>
</reference>
<dbReference type="Proteomes" id="UP000069940">
    <property type="component" value="Unassembled WGS sequence"/>
</dbReference>
<comment type="subcellular location">
    <subcellularLocation>
        <location evidence="1">Membrane</location>
        <topology evidence="1">Multi-pass membrane protein</topology>
    </subcellularLocation>
</comment>
<feature type="transmembrane region" description="Helical" evidence="8">
    <location>
        <begin position="228"/>
        <end position="246"/>
    </location>
</feature>
<evidence type="ECO:0000256" key="8">
    <source>
        <dbReference type="SAM" id="Phobius"/>
    </source>
</evidence>
<keyword evidence="6 8" id="KW-0472">Membrane</keyword>
<name>A0ABM1ZKG8_AEDAL</name>
<evidence type="ECO:0000256" key="1">
    <source>
        <dbReference type="ARBA" id="ARBA00004141"/>
    </source>
</evidence>
<evidence type="ECO:0000256" key="6">
    <source>
        <dbReference type="ARBA" id="ARBA00023136"/>
    </source>
</evidence>
<evidence type="ECO:0008006" key="11">
    <source>
        <dbReference type="Google" id="ProtNLM"/>
    </source>
</evidence>
<protein>
    <recommendedName>
        <fullName evidence="11">Ninjurin a</fullName>
    </recommendedName>
</protein>
<dbReference type="PANTHER" id="PTHR12316:SF20">
    <property type="entry name" value="NINJURIN-A"/>
    <property type="match status" value="1"/>
</dbReference>
<proteinExistence type="inferred from homology"/>
<feature type="compositionally biased region" description="Basic and acidic residues" evidence="7">
    <location>
        <begin position="26"/>
        <end position="48"/>
    </location>
</feature>
<dbReference type="InterPro" id="IPR007007">
    <property type="entry name" value="Ninjurin"/>
</dbReference>
<evidence type="ECO:0000256" key="5">
    <source>
        <dbReference type="ARBA" id="ARBA00022989"/>
    </source>
</evidence>
<sequence>MDSSKSVKQQIMELAGEKLLEKLKEFKDSKQKASRDSSEQRLVDEVGRTELVSEASTSANTKSDSKELVRYHSVVELDTFEDEFDSCANSTENIHSSVQEQEKARLLDSTKNWLQPTPASKPPTTLPDNSIPICAPKPESPNSELSNFVQKKSIAQGMMDLALVSANTNQLRYVMDIGTRHPYFYTSIALIVTSLAMQLVVGLALIYNSRFNIRKKNEMRSADRINDLSVIGVFLITLVNVFISTFNGSNAGIYTSDTIPMSDENVTTVAPDVASAINVSVDGS</sequence>
<evidence type="ECO:0000313" key="9">
    <source>
        <dbReference type="EnsemblMetazoa" id="AALFPA23_019346.P28455"/>
    </source>
</evidence>
<feature type="transmembrane region" description="Helical" evidence="8">
    <location>
        <begin position="183"/>
        <end position="207"/>
    </location>
</feature>
<evidence type="ECO:0000256" key="7">
    <source>
        <dbReference type="SAM" id="MobiDB-lite"/>
    </source>
</evidence>
<evidence type="ECO:0000256" key="4">
    <source>
        <dbReference type="ARBA" id="ARBA00022889"/>
    </source>
</evidence>
<keyword evidence="4" id="KW-0130">Cell adhesion</keyword>
<organism evidence="9 10">
    <name type="scientific">Aedes albopictus</name>
    <name type="common">Asian tiger mosquito</name>
    <name type="synonym">Stegomyia albopicta</name>
    <dbReference type="NCBI Taxonomy" id="7160"/>
    <lineage>
        <taxon>Eukaryota</taxon>
        <taxon>Metazoa</taxon>
        <taxon>Ecdysozoa</taxon>
        <taxon>Arthropoda</taxon>
        <taxon>Hexapoda</taxon>
        <taxon>Insecta</taxon>
        <taxon>Pterygota</taxon>
        <taxon>Neoptera</taxon>
        <taxon>Endopterygota</taxon>
        <taxon>Diptera</taxon>
        <taxon>Nematocera</taxon>
        <taxon>Culicoidea</taxon>
        <taxon>Culicidae</taxon>
        <taxon>Culicinae</taxon>
        <taxon>Aedini</taxon>
        <taxon>Aedes</taxon>
        <taxon>Stegomyia</taxon>
    </lineage>
</organism>
<keyword evidence="3 8" id="KW-0812">Transmembrane</keyword>
<dbReference type="EnsemblMetazoa" id="AALFPA23_019346.R28455">
    <property type="protein sequence ID" value="AALFPA23_019346.P28455"/>
    <property type="gene ID" value="AALFPA23_019346"/>
</dbReference>
<dbReference type="RefSeq" id="XP_029734400.2">
    <property type="nucleotide sequence ID" value="XM_029878540.2"/>
</dbReference>
<evidence type="ECO:0000256" key="2">
    <source>
        <dbReference type="ARBA" id="ARBA00008141"/>
    </source>
</evidence>
<keyword evidence="10" id="KW-1185">Reference proteome</keyword>
<keyword evidence="5 8" id="KW-1133">Transmembrane helix</keyword>
<comment type="similarity">
    <text evidence="2">Belongs to the ninjurin family.</text>
</comment>
<evidence type="ECO:0000313" key="10">
    <source>
        <dbReference type="Proteomes" id="UP000069940"/>
    </source>
</evidence>
<dbReference type="Pfam" id="PF04923">
    <property type="entry name" value="Ninjurin"/>
    <property type="match status" value="1"/>
</dbReference>
<reference evidence="9" key="2">
    <citation type="submission" date="2025-05" db="UniProtKB">
        <authorList>
            <consortium name="EnsemblMetazoa"/>
        </authorList>
    </citation>
    <scope>IDENTIFICATION</scope>
    <source>
        <strain evidence="9">Foshan</strain>
    </source>
</reference>
<evidence type="ECO:0000256" key="3">
    <source>
        <dbReference type="ARBA" id="ARBA00022692"/>
    </source>
</evidence>
<dbReference type="PANTHER" id="PTHR12316">
    <property type="entry name" value="NINJURIN-RELATED"/>
    <property type="match status" value="1"/>
</dbReference>
<feature type="region of interest" description="Disordered" evidence="7">
    <location>
        <begin position="26"/>
        <end position="66"/>
    </location>
</feature>
<accession>A0ABM1ZKG8</accession>